<protein>
    <submittedName>
        <fullName evidence="1">Uncharacterized protein</fullName>
    </submittedName>
</protein>
<dbReference type="EMBL" id="JAYERP010000001">
    <property type="protein sequence ID" value="MEA3568478.1"/>
    <property type="molecule type" value="Genomic_DNA"/>
</dbReference>
<dbReference type="Proteomes" id="UP001292216">
    <property type="component" value="Unassembled WGS sequence"/>
</dbReference>
<keyword evidence="2" id="KW-1185">Reference proteome</keyword>
<reference evidence="1 2" key="1">
    <citation type="submission" date="2023-12" db="EMBL/GenBank/DDBJ databases">
        <title>Whole genome sequencing of Paenibacillus phoenicis isolated from the Phoenix Mars Lander spacecraft assembly facility.</title>
        <authorList>
            <person name="Garcia A."/>
            <person name="Venkateswaran K."/>
        </authorList>
    </citation>
    <scope>NUCLEOTIDE SEQUENCE [LARGE SCALE GENOMIC DNA]</scope>
    <source>
        <strain evidence="1 2">3PO2SA</strain>
    </source>
</reference>
<dbReference type="RefSeq" id="WP_036644918.1">
    <property type="nucleotide sequence ID" value="NZ_CBCSKM010000032.1"/>
</dbReference>
<proteinExistence type="predicted"/>
<evidence type="ECO:0000313" key="1">
    <source>
        <dbReference type="EMBL" id="MEA3568478.1"/>
    </source>
</evidence>
<comment type="caution">
    <text evidence="1">The sequence shown here is derived from an EMBL/GenBank/DDBJ whole genome shotgun (WGS) entry which is preliminary data.</text>
</comment>
<organism evidence="1 2">
    <name type="scientific">Paenibacillus phoenicis</name>
    <dbReference type="NCBI Taxonomy" id="554117"/>
    <lineage>
        <taxon>Bacteria</taxon>
        <taxon>Bacillati</taxon>
        <taxon>Bacillota</taxon>
        <taxon>Bacilli</taxon>
        <taxon>Bacillales</taxon>
        <taxon>Paenibacillaceae</taxon>
        <taxon>Paenibacillus</taxon>
    </lineage>
</organism>
<evidence type="ECO:0000313" key="2">
    <source>
        <dbReference type="Proteomes" id="UP001292216"/>
    </source>
</evidence>
<name>A0ABU5PEY3_9BACL</name>
<accession>A0ABU5PEY3</accession>
<gene>
    <name evidence="1" type="ORF">U9M73_00495</name>
</gene>
<sequence>MYLNDLDVAKQYIRDLRQELDRCLLAEQIRRREREKSKRERSKVPIGFNSVLVTILTRMRKRL</sequence>